<sequence length="99" mass="10877">MKETSEERKDCLVPVVVTLEFAVKKSCLLLSPASSSVSFTYWTPPAGTRVQDKNKALEASTQPEFTSVTDLPHPDLPVHHSVESSVLPVHCFITDIPVE</sequence>
<evidence type="ECO:0000313" key="2">
    <source>
        <dbReference type="Proteomes" id="UP000245119"/>
    </source>
</evidence>
<evidence type="ECO:0000313" key="1">
    <source>
        <dbReference type="EMBL" id="PVD36931.1"/>
    </source>
</evidence>
<name>A0A2T7PU26_POMCA</name>
<protein>
    <submittedName>
        <fullName evidence="1">Uncharacterized protein</fullName>
    </submittedName>
</protein>
<dbReference type="EMBL" id="PZQS01000002">
    <property type="protein sequence ID" value="PVD36931.1"/>
    <property type="molecule type" value="Genomic_DNA"/>
</dbReference>
<keyword evidence="2" id="KW-1185">Reference proteome</keyword>
<organism evidence="1 2">
    <name type="scientific">Pomacea canaliculata</name>
    <name type="common">Golden apple snail</name>
    <dbReference type="NCBI Taxonomy" id="400727"/>
    <lineage>
        <taxon>Eukaryota</taxon>
        <taxon>Metazoa</taxon>
        <taxon>Spiralia</taxon>
        <taxon>Lophotrochozoa</taxon>
        <taxon>Mollusca</taxon>
        <taxon>Gastropoda</taxon>
        <taxon>Caenogastropoda</taxon>
        <taxon>Architaenioglossa</taxon>
        <taxon>Ampullarioidea</taxon>
        <taxon>Ampullariidae</taxon>
        <taxon>Pomacea</taxon>
    </lineage>
</organism>
<dbReference type="AlphaFoldDB" id="A0A2T7PU26"/>
<reference evidence="1 2" key="1">
    <citation type="submission" date="2018-04" db="EMBL/GenBank/DDBJ databases">
        <title>The genome of golden apple snail Pomacea canaliculata provides insight into stress tolerance and invasive adaptation.</title>
        <authorList>
            <person name="Liu C."/>
            <person name="Liu B."/>
            <person name="Ren Y."/>
            <person name="Zhang Y."/>
            <person name="Wang H."/>
            <person name="Li S."/>
            <person name="Jiang F."/>
            <person name="Yin L."/>
            <person name="Zhang G."/>
            <person name="Qian W."/>
            <person name="Fan W."/>
        </authorList>
    </citation>
    <scope>NUCLEOTIDE SEQUENCE [LARGE SCALE GENOMIC DNA]</scope>
    <source>
        <strain evidence="1">SZHN2017</strain>
        <tissue evidence="1">Muscle</tissue>
    </source>
</reference>
<comment type="caution">
    <text evidence="1">The sequence shown here is derived from an EMBL/GenBank/DDBJ whole genome shotgun (WGS) entry which is preliminary data.</text>
</comment>
<accession>A0A2T7PU26</accession>
<gene>
    <name evidence="1" type="ORF">C0Q70_03924</name>
</gene>
<proteinExistence type="predicted"/>
<dbReference type="Proteomes" id="UP000245119">
    <property type="component" value="Linkage Group LG2"/>
</dbReference>